<accession>A0A835YY95</accession>
<reference evidence="1" key="1">
    <citation type="submission" date="2021-02" db="EMBL/GenBank/DDBJ databases">
        <title>First Annotated Genome of the Yellow-green Alga Tribonema minus.</title>
        <authorList>
            <person name="Mahan K.M."/>
        </authorList>
    </citation>
    <scope>NUCLEOTIDE SEQUENCE</scope>
    <source>
        <strain evidence="1">UTEX B ZZ1240</strain>
    </source>
</reference>
<sequence>MHLQNFLVGLLADKGHWLAERNVDRVEVGTDFSKQMMVESRAKQSFISFLDRRQPSLQRDDDSLMSAVSNVFGWK</sequence>
<proteinExistence type="predicted"/>
<organism evidence="1 2">
    <name type="scientific">Tribonema minus</name>
    <dbReference type="NCBI Taxonomy" id="303371"/>
    <lineage>
        <taxon>Eukaryota</taxon>
        <taxon>Sar</taxon>
        <taxon>Stramenopiles</taxon>
        <taxon>Ochrophyta</taxon>
        <taxon>PX clade</taxon>
        <taxon>Xanthophyceae</taxon>
        <taxon>Tribonematales</taxon>
        <taxon>Tribonemataceae</taxon>
        <taxon>Tribonema</taxon>
    </lineage>
</organism>
<name>A0A835YY95_9STRA</name>
<keyword evidence="2" id="KW-1185">Reference proteome</keyword>
<evidence type="ECO:0000313" key="1">
    <source>
        <dbReference type="EMBL" id="KAG5178803.1"/>
    </source>
</evidence>
<dbReference type="AlphaFoldDB" id="A0A835YY95"/>
<evidence type="ECO:0000313" key="2">
    <source>
        <dbReference type="Proteomes" id="UP000664859"/>
    </source>
</evidence>
<comment type="caution">
    <text evidence="1">The sequence shown here is derived from an EMBL/GenBank/DDBJ whole genome shotgun (WGS) entry which is preliminary data.</text>
</comment>
<dbReference type="Proteomes" id="UP000664859">
    <property type="component" value="Unassembled WGS sequence"/>
</dbReference>
<dbReference type="EMBL" id="JAFCMP010000512">
    <property type="protein sequence ID" value="KAG5178803.1"/>
    <property type="molecule type" value="Genomic_DNA"/>
</dbReference>
<gene>
    <name evidence="1" type="ORF">JKP88DRAFT_225062</name>
</gene>
<protein>
    <submittedName>
        <fullName evidence="1">Uncharacterized protein</fullName>
    </submittedName>
</protein>